<feature type="site" description="Important for substrate specificity" evidence="4">
    <location>
        <position position="152"/>
    </location>
</feature>
<dbReference type="Proteomes" id="UP001169492">
    <property type="component" value="Unassembled WGS sequence"/>
</dbReference>
<dbReference type="Gene3D" id="3.90.950.10">
    <property type="match status" value="1"/>
</dbReference>
<dbReference type="PANTHER" id="PTHR43213:SF5">
    <property type="entry name" value="BIFUNCTIONAL DTTP_UTP PYROPHOSPHATASE_METHYLTRANSFERASE PROTEIN-RELATED"/>
    <property type="match status" value="1"/>
</dbReference>
<sequence>MQLVLASGSPRRNELLQLLDRPFQVVRPQVPEQQQSGEHARDYVLRLAAEKAEAGAQLSGSDAAVIGADTVVVCDNEVLEKPTDEQDFKRMMAKLSGRAHQALTGVALHHNGANDRVLVSTTVHFKILTDDDISAYWQTGEPQDKAGGYGIQGRAGKFVTHIEGSYLAVVGLPLYETEQLIQAAERSYDER</sequence>
<dbReference type="PANTHER" id="PTHR43213">
    <property type="entry name" value="BIFUNCTIONAL DTTP/UTP PYROPHOSPHATASE/METHYLTRANSFERASE PROTEIN-RELATED"/>
    <property type="match status" value="1"/>
</dbReference>
<keyword evidence="2 4" id="KW-0378">Hydrolase</keyword>
<evidence type="ECO:0000256" key="4">
    <source>
        <dbReference type="HAMAP-Rule" id="MF_00528"/>
    </source>
</evidence>
<dbReference type="InterPro" id="IPR003697">
    <property type="entry name" value="Maf-like"/>
</dbReference>
<evidence type="ECO:0000256" key="2">
    <source>
        <dbReference type="ARBA" id="ARBA00022801"/>
    </source>
</evidence>
<dbReference type="EMBL" id="JAGGJB010000003">
    <property type="protein sequence ID" value="MDN7124283.1"/>
    <property type="molecule type" value="Genomic_DNA"/>
</dbReference>
<comment type="caution">
    <text evidence="4">Lacks conserved residue(s) required for the propagation of feature annotation.</text>
</comment>
<dbReference type="PIRSF" id="PIRSF006305">
    <property type="entry name" value="Maf"/>
    <property type="match status" value="1"/>
</dbReference>
<evidence type="ECO:0000313" key="6">
    <source>
        <dbReference type="Proteomes" id="UP001169492"/>
    </source>
</evidence>
<feature type="site" description="Important for substrate specificity" evidence="4">
    <location>
        <position position="70"/>
    </location>
</feature>
<name>A0AAW7QYZ6_9GAMM</name>
<dbReference type="CDD" id="cd00555">
    <property type="entry name" value="Maf"/>
    <property type="match status" value="1"/>
</dbReference>
<dbReference type="GO" id="GO:0009117">
    <property type="term" value="P:nucleotide metabolic process"/>
    <property type="evidence" value="ECO:0007669"/>
    <property type="project" value="UniProtKB-KW"/>
</dbReference>
<evidence type="ECO:0000256" key="1">
    <source>
        <dbReference type="ARBA" id="ARBA00001968"/>
    </source>
</evidence>
<keyword evidence="4" id="KW-0963">Cytoplasm</keyword>
<comment type="function">
    <text evidence="4">Nucleoside triphosphate pyrophosphatase that hydrolyzes dTTP and UTP. May have a dual role in cell division arrest and in preventing the incorporation of modified nucleotides into cellular nucleic acids.</text>
</comment>
<dbReference type="InterPro" id="IPR029001">
    <property type="entry name" value="ITPase-like_fam"/>
</dbReference>
<comment type="catalytic activity">
    <reaction evidence="4">
        <text>UTP + H2O = UMP + diphosphate + H(+)</text>
        <dbReference type="Rhea" id="RHEA:29395"/>
        <dbReference type="ChEBI" id="CHEBI:15377"/>
        <dbReference type="ChEBI" id="CHEBI:15378"/>
        <dbReference type="ChEBI" id="CHEBI:33019"/>
        <dbReference type="ChEBI" id="CHEBI:46398"/>
        <dbReference type="ChEBI" id="CHEBI:57865"/>
        <dbReference type="EC" id="3.6.1.9"/>
    </reaction>
</comment>
<dbReference type="SUPFAM" id="SSF52972">
    <property type="entry name" value="ITPase-like"/>
    <property type="match status" value="1"/>
</dbReference>
<accession>A0AAW7QYZ6</accession>
<gene>
    <name evidence="5" type="primary">maf</name>
    <name evidence="5" type="ORF">J6I90_05265</name>
</gene>
<comment type="cofactor">
    <cofactor evidence="1 4">
        <name>a divalent metal cation</name>
        <dbReference type="ChEBI" id="CHEBI:60240"/>
    </cofactor>
</comment>
<protein>
    <recommendedName>
        <fullName evidence="4">dTTP/UTP pyrophosphatase</fullName>
        <shortName evidence="4">dTTPase/UTPase</shortName>
        <ecNumber evidence="4">3.6.1.9</ecNumber>
    </recommendedName>
    <alternativeName>
        <fullName evidence="4">Nucleoside triphosphate pyrophosphatase</fullName>
    </alternativeName>
    <alternativeName>
        <fullName evidence="4">Nucleotide pyrophosphatase</fullName>
        <shortName evidence="4">Nucleotide PPase</shortName>
    </alternativeName>
</protein>
<keyword evidence="3 4" id="KW-0546">Nucleotide metabolism</keyword>
<dbReference type="NCBIfam" id="TIGR00172">
    <property type="entry name" value="maf"/>
    <property type="match status" value="1"/>
</dbReference>
<dbReference type="HAMAP" id="MF_00528">
    <property type="entry name" value="Maf"/>
    <property type="match status" value="1"/>
</dbReference>
<dbReference type="EC" id="3.6.1.9" evidence="4"/>
<dbReference type="GO" id="GO:0005737">
    <property type="term" value="C:cytoplasm"/>
    <property type="evidence" value="ECO:0007669"/>
    <property type="project" value="UniProtKB-SubCell"/>
</dbReference>
<dbReference type="GO" id="GO:0047429">
    <property type="term" value="F:nucleoside triphosphate diphosphatase activity"/>
    <property type="evidence" value="ECO:0007669"/>
    <property type="project" value="UniProtKB-EC"/>
</dbReference>
<feature type="site" description="Important for substrate specificity" evidence="4">
    <location>
        <position position="11"/>
    </location>
</feature>
<comment type="caution">
    <text evidence="5">The sequence shown here is derived from an EMBL/GenBank/DDBJ whole genome shotgun (WGS) entry which is preliminary data.</text>
</comment>
<proteinExistence type="inferred from homology"/>
<dbReference type="Pfam" id="PF02545">
    <property type="entry name" value="Maf"/>
    <property type="match status" value="1"/>
</dbReference>
<dbReference type="RefSeq" id="WP_301774324.1">
    <property type="nucleotide sequence ID" value="NZ_JAGGJB010000003.1"/>
</dbReference>
<dbReference type="AlphaFoldDB" id="A0AAW7QYZ6"/>
<comment type="catalytic activity">
    <reaction evidence="4">
        <text>dTTP + H2O = dTMP + diphosphate + H(+)</text>
        <dbReference type="Rhea" id="RHEA:28534"/>
        <dbReference type="ChEBI" id="CHEBI:15377"/>
        <dbReference type="ChEBI" id="CHEBI:15378"/>
        <dbReference type="ChEBI" id="CHEBI:33019"/>
        <dbReference type="ChEBI" id="CHEBI:37568"/>
        <dbReference type="ChEBI" id="CHEBI:63528"/>
        <dbReference type="EC" id="3.6.1.9"/>
    </reaction>
</comment>
<reference evidence="5 6" key="1">
    <citation type="submission" date="2021-03" db="EMBL/GenBank/DDBJ databases">
        <title>Pseudidiomarina terrestris, a new bacterium isolated from saline soil.</title>
        <authorList>
            <person name="Galisteo C."/>
            <person name="De La Haba R."/>
            <person name="Sanchez-Porro C."/>
            <person name="Ventosa A."/>
        </authorList>
    </citation>
    <scope>NUCLEOTIDE SEQUENCE [LARGE SCALE GENOMIC DNA]</scope>
    <source>
        <strain evidence="5 6">1APP75-32.1</strain>
    </source>
</reference>
<comment type="subcellular location">
    <subcellularLocation>
        <location evidence="4">Cytoplasm</location>
    </subcellularLocation>
</comment>
<evidence type="ECO:0000256" key="3">
    <source>
        <dbReference type="ARBA" id="ARBA00023080"/>
    </source>
</evidence>
<comment type="similarity">
    <text evidence="4">Belongs to the Maf family. YhdE subfamily.</text>
</comment>
<evidence type="ECO:0000313" key="5">
    <source>
        <dbReference type="EMBL" id="MDN7124283.1"/>
    </source>
</evidence>
<feature type="active site" description="Proton acceptor" evidence="4">
    <location>
        <position position="69"/>
    </location>
</feature>
<organism evidence="5 6">
    <name type="scientific">Pseudidiomarina terrestris</name>
    <dbReference type="NCBI Taxonomy" id="2820060"/>
    <lineage>
        <taxon>Bacteria</taxon>
        <taxon>Pseudomonadati</taxon>
        <taxon>Pseudomonadota</taxon>
        <taxon>Gammaproteobacteria</taxon>
        <taxon>Alteromonadales</taxon>
        <taxon>Idiomarinaceae</taxon>
        <taxon>Pseudidiomarina</taxon>
    </lineage>
</organism>